<reference evidence="3 4" key="1">
    <citation type="journal article" date="2021" name="Int. J. Syst. Evol. Microbiol.">
        <title>Halobaculum halophilum sp. nov. and Halobaculum salinum sp. nov., isolated from salt lake and saline soil.</title>
        <authorList>
            <person name="Cui H.L."/>
            <person name="Shi X.W."/>
            <person name="Yin X.M."/>
            <person name="Yang X.Y."/>
            <person name="Hou J."/>
            <person name="Zhu L."/>
        </authorList>
    </citation>
    <scope>NUCLEOTIDE SEQUENCE [LARGE SCALE GENOMIC DNA]</scope>
    <source>
        <strain evidence="3 4">NBRC 109044</strain>
    </source>
</reference>
<dbReference type="GeneID" id="67176577"/>
<evidence type="ECO:0000256" key="1">
    <source>
        <dbReference type="SAM" id="Phobius"/>
    </source>
</evidence>
<dbReference type="InterPro" id="IPR012859">
    <property type="entry name" value="Pilin_N_archaeal"/>
</dbReference>
<dbReference type="InterPro" id="IPR013373">
    <property type="entry name" value="Flagellin/pilin_N_arc"/>
</dbReference>
<keyword evidence="1" id="KW-0472">Membrane</keyword>
<dbReference type="PANTHER" id="PTHR38138">
    <property type="entry name" value="VNG6441H"/>
    <property type="match status" value="1"/>
</dbReference>
<dbReference type="PANTHER" id="PTHR38138:SF1">
    <property type="entry name" value="ARCHAEAL TYPE IV PILIN N-TERMINAL DOMAIN-CONTAINING PROTEIN"/>
    <property type="match status" value="1"/>
</dbReference>
<dbReference type="KEGG" id="hmp:K6T50_00505"/>
<protein>
    <submittedName>
        <fullName evidence="3">Type IV pilin N-terminal domain-containing protein</fullName>
    </submittedName>
</protein>
<keyword evidence="4" id="KW-1185">Reference proteome</keyword>
<dbReference type="NCBIfam" id="TIGR02537">
    <property type="entry name" value="arch_flag_Nterm"/>
    <property type="match status" value="1"/>
</dbReference>
<evidence type="ECO:0000313" key="3">
    <source>
        <dbReference type="EMBL" id="QZP37698.1"/>
    </source>
</evidence>
<feature type="domain" description="Archaeal Type IV pilin N-terminal" evidence="2">
    <location>
        <begin position="19"/>
        <end position="92"/>
    </location>
</feature>
<evidence type="ECO:0000313" key="4">
    <source>
        <dbReference type="Proteomes" id="UP000826254"/>
    </source>
</evidence>
<dbReference type="Pfam" id="PF07790">
    <property type="entry name" value="Pilin_N"/>
    <property type="match status" value="1"/>
</dbReference>
<dbReference type="EMBL" id="CP081958">
    <property type="protein sequence ID" value="QZP37698.1"/>
    <property type="molecule type" value="Genomic_DNA"/>
</dbReference>
<name>A0A8T8WCY1_9EURY</name>
<keyword evidence="1" id="KW-0812">Transmembrane</keyword>
<evidence type="ECO:0000259" key="2">
    <source>
        <dbReference type="Pfam" id="PF07790"/>
    </source>
</evidence>
<sequence>MNLASLIRQDRTESTTDERAVSPVIGVILMIAVTVVLAAAIGSFVLGLGDDIRQVTPTASFEMEYAENDDGDFAVTATHQGGATVSTSNARSLVVTAETGQSSEFKLPATAGTSASLDGDDAVPPNTTVRVIWTAPDGGSSQTLARGTTPA</sequence>
<organism evidence="3 4">
    <name type="scientific">Halobaculum magnesiiphilum</name>
    <dbReference type="NCBI Taxonomy" id="1017351"/>
    <lineage>
        <taxon>Archaea</taxon>
        <taxon>Methanobacteriati</taxon>
        <taxon>Methanobacteriota</taxon>
        <taxon>Stenosarchaea group</taxon>
        <taxon>Halobacteria</taxon>
        <taxon>Halobacteriales</taxon>
        <taxon>Haloferacaceae</taxon>
        <taxon>Halobaculum</taxon>
    </lineage>
</organism>
<proteinExistence type="predicted"/>
<feature type="transmembrane region" description="Helical" evidence="1">
    <location>
        <begin position="20"/>
        <end position="46"/>
    </location>
</feature>
<gene>
    <name evidence="3" type="ORF">K6T50_00505</name>
</gene>
<accession>A0A8T8WCY1</accession>
<keyword evidence="1" id="KW-1133">Transmembrane helix</keyword>
<dbReference type="RefSeq" id="WP_222607506.1">
    <property type="nucleotide sequence ID" value="NZ_CP081958.1"/>
</dbReference>
<dbReference type="Proteomes" id="UP000826254">
    <property type="component" value="Chromosome"/>
</dbReference>
<dbReference type="AlphaFoldDB" id="A0A8T8WCY1"/>